<name>I8T6Q7_9GAMM</name>
<comment type="caution">
    <text evidence="1">The sequence shown here is derived from an EMBL/GenBank/DDBJ whole genome shotgun (WGS) entry which is preliminary data.</text>
</comment>
<sequence length="208" mass="21307">MCISNGTIDPNTGGLKMDGSSNLVEPTGPTGVGDCRIYDSLISKNMGSQIVLTGSGGNYRVFGLTVVGTQIETGGLTGLSSPLLKADCADRVAFISCNFAAAQQSIRCVSLGGGNSTQIVEDVTFSSCHFGFNSSANPAVLLLSYTNSANFIDMRHGGTGTKLIDASALSLGSPAQYKVLASAMPPIKAADVTDPQGVIRVPTLQAPV</sequence>
<reference evidence="1 2" key="1">
    <citation type="journal article" date="2012" name="J. Bacteriol.">
        <title>Genome Sequence of n-Alkane-Degrading Hydrocarboniphaga effusa Strain AP103T (ATCC BAA-332T).</title>
        <authorList>
            <person name="Chang H.K."/>
            <person name="Zylstra G.J."/>
            <person name="Chae J.C."/>
        </authorList>
    </citation>
    <scope>NUCLEOTIDE SEQUENCE [LARGE SCALE GENOMIC DNA]</scope>
    <source>
        <strain evidence="1 2">AP103</strain>
    </source>
</reference>
<accession>I8T6Q7</accession>
<dbReference type="AlphaFoldDB" id="I8T6Q7"/>
<keyword evidence="2" id="KW-1185">Reference proteome</keyword>
<dbReference type="Proteomes" id="UP000003704">
    <property type="component" value="Unassembled WGS sequence"/>
</dbReference>
<evidence type="ECO:0000313" key="1">
    <source>
        <dbReference type="EMBL" id="EIT69418.1"/>
    </source>
</evidence>
<dbReference type="InterPro" id="IPR011050">
    <property type="entry name" value="Pectin_lyase_fold/virulence"/>
</dbReference>
<dbReference type="SUPFAM" id="SSF51126">
    <property type="entry name" value="Pectin lyase-like"/>
    <property type="match status" value="1"/>
</dbReference>
<evidence type="ECO:0000313" key="2">
    <source>
        <dbReference type="Proteomes" id="UP000003704"/>
    </source>
</evidence>
<proteinExistence type="predicted"/>
<organism evidence="1 2">
    <name type="scientific">Hydrocarboniphaga effusa AP103</name>
    <dbReference type="NCBI Taxonomy" id="1172194"/>
    <lineage>
        <taxon>Bacteria</taxon>
        <taxon>Pseudomonadati</taxon>
        <taxon>Pseudomonadota</taxon>
        <taxon>Gammaproteobacteria</taxon>
        <taxon>Nevskiales</taxon>
        <taxon>Nevskiaceae</taxon>
        <taxon>Hydrocarboniphaga</taxon>
    </lineage>
</organism>
<protein>
    <submittedName>
        <fullName evidence="1">Uncharacterized protein</fullName>
    </submittedName>
</protein>
<gene>
    <name evidence="1" type="ORF">WQQ_30000</name>
</gene>
<dbReference type="EMBL" id="AKGD01000002">
    <property type="protein sequence ID" value="EIT69418.1"/>
    <property type="molecule type" value="Genomic_DNA"/>
</dbReference>